<dbReference type="Pfam" id="PF21999">
    <property type="entry name" value="IMS_HHH_1"/>
    <property type="match status" value="1"/>
</dbReference>
<evidence type="ECO:0000256" key="8">
    <source>
        <dbReference type="ARBA" id="ARBA00022723"/>
    </source>
</evidence>
<dbReference type="InterPro" id="IPR017961">
    <property type="entry name" value="DNA_pol_Y-fam_little_finger"/>
</dbReference>
<keyword evidence="5 15" id="KW-0808">Transferase</keyword>
<keyword evidence="9 15" id="KW-0227">DNA damage</keyword>
<dbReference type="PROSITE" id="PS50173">
    <property type="entry name" value="UMUC"/>
    <property type="match status" value="1"/>
</dbReference>
<keyword evidence="4 15" id="KW-0963">Cytoplasm</keyword>
<comment type="caution">
    <text evidence="17">The sequence shown here is derived from an EMBL/GenBank/DDBJ whole genome shotgun (WGS) entry which is preliminary data.</text>
</comment>
<keyword evidence="11 15" id="KW-0239">DNA-directed DNA polymerase</keyword>
<evidence type="ECO:0000256" key="13">
    <source>
        <dbReference type="ARBA" id="ARBA00023204"/>
    </source>
</evidence>
<evidence type="ECO:0000256" key="11">
    <source>
        <dbReference type="ARBA" id="ARBA00022932"/>
    </source>
</evidence>
<keyword evidence="8 15" id="KW-0479">Metal-binding</keyword>
<dbReference type="HAMAP" id="MF_01113">
    <property type="entry name" value="DNApol_IV"/>
    <property type="match status" value="1"/>
</dbReference>
<evidence type="ECO:0000256" key="15">
    <source>
        <dbReference type="HAMAP-Rule" id="MF_01113"/>
    </source>
</evidence>
<dbReference type="InterPro" id="IPR050116">
    <property type="entry name" value="DNA_polymerase-Y"/>
</dbReference>
<evidence type="ECO:0000256" key="5">
    <source>
        <dbReference type="ARBA" id="ARBA00022679"/>
    </source>
</evidence>
<dbReference type="Gene3D" id="3.30.1490.100">
    <property type="entry name" value="DNA polymerase, Y-family, little finger domain"/>
    <property type="match status" value="1"/>
</dbReference>
<dbReference type="Pfam" id="PF11799">
    <property type="entry name" value="IMS_C"/>
    <property type="match status" value="1"/>
</dbReference>
<gene>
    <name evidence="15" type="primary">dinB</name>
    <name evidence="17" type="ORF">CKO13_02905</name>
</gene>
<comment type="subcellular location">
    <subcellularLocation>
        <location evidence="1 15">Cytoplasm</location>
    </subcellularLocation>
</comment>
<comment type="similarity">
    <text evidence="2 15">Belongs to the DNA polymerase type-Y family.</text>
</comment>
<dbReference type="SUPFAM" id="SSF56672">
    <property type="entry name" value="DNA/RNA polymerases"/>
    <property type="match status" value="1"/>
</dbReference>
<feature type="domain" description="UmuC" evidence="16">
    <location>
        <begin position="5"/>
        <end position="186"/>
    </location>
</feature>
<dbReference type="InterPro" id="IPR036775">
    <property type="entry name" value="DNA_pol_Y-fam_lit_finger_sf"/>
</dbReference>
<dbReference type="EC" id="2.7.7.7" evidence="15"/>
<sequence length="357" mass="38382">MTRKVIHIDMDAFFAAVEQRDDPALRGRPVVVGGSPQGRGVVAAASYEARAFGIRSAMPAARAQRLCPEAVFLRPRFGDYRAVTARLHAIFADYATAIEPLSLDEAYLEVTGVQRCAGSATRMAEAIRARIREETGLTASAGVSYNKLLAKLASDEDKPDGLCVVPPEQGAAFIARQPVARLHGVGPATAERMAALGIRTVADLRAWGLADLHQRFGSRAATLYDAARGVDHRPVQPRRQRKSIGAERTYAEDTADLAVIHERLEPLIQEVAARLARHGLAARTATLKLRYADFQAITRQVSPAYPVAAAEEIAALMPALLAETEAGRRPVRLLGVSVSGLQPRTAQGDLFAEVVPG</sequence>
<comment type="cofactor">
    <cofactor evidence="15">
        <name>Mg(2+)</name>
        <dbReference type="ChEBI" id="CHEBI:18420"/>
    </cofactor>
    <text evidence="15">Binds 2 magnesium ions per subunit.</text>
</comment>
<comment type="subunit">
    <text evidence="15">Monomer.</text>
</comment>
<organism evidence="17 18">
    <name type="scientific">Halorhodospira neutriphila</name>
    <dbReference type="NCBI Taxonomy" id="168379"/>
    <lineage>
        <taxon>Bacteria</taxon>
        <taxon>Pseudomonadati</taxon>
        <taxon>Pseudomonadota</taxon>
        <taxon>Gammaproteobacteria</taxon>
        <taxon>Chromatiales</taxon>
        <taxon>Ectothiorhodospiraceae</taxon>
        <taxon>Halorhodospira</taxon>
    </lineage>
</organism>
<dbReference type="PANTHER" id="PTHR11076:SF33">
    <property type="entry name" value="DNA POLYMERASE KAPPA"/>
    <property type="match status" value="1"/>
</dbReference>
<dbReference type="InterPro" id="IPR001126">
    <property type="entry name" value="UmuC"/>
</dbReference>
<dbReference type="SUPFAM" id="SSF100879">
    <property type="entry name" value="Lesion bypass DNA polymerase (Y-family), little finger domain"/>
    <property type="match status" value="1"/>
</dbReference>
<reference evidence="17 18" key="1">
    <citation type="journal article" date="2020" name="Microorganisms">
        <title>Osmotic Adaptation and Compatible Solute Biosynthesis of Phototrophic Bacteria as Revealed from Genome Analyses.</title>
        <authorList>
            <person name="Imhoff J.F."/>
            <person name="Rahn T."/>
            <person name="Kunzel S."/>
            <person name="Keller A."/>
            <person name="Neulinger S.C."/>
        </authorList>
    </citation>
    <scope>NUCLEOTIDE SEQUENCE [LARGE SCALE GENOMIC DNA]</scope>
    <source>
        <strain evidence="17 18">DSM 15116</strain>
    </source>
</reference>
<evidence type="ECO:0000256" key="7">
    <source>
        <dbReference type="ARBA" id="ARBA00022705"/>
    </source>
</evidence>
<keyword evidence="6 15" id="KW-0548">Nucleotidyltransferase</keyword>
<evidence type="ECO:0000259" key="16">
    <source>
        <dbReference type="PROSITE" id="PS50173"/>
    </source>
</evidence>
<dbReference type="Gene3D" id="3.40.1170.60">
    <property type="match status" value="1"/>
</dbReference>
<evidence type="ECO:0000313" key="17">
    <source>
        <dbReference type="EMBL" id="MBK1725985.1"/>
    </source>
</evidence>
<comment type="function">
    <text evidence="15">Poorly processive, error-prone DNA polymerase involved in untargeted mutagenesis. Copies undamaged DNA at stalled replication forks, which arise in vivo from mismatched or misaligned primer ends. These misaligned primers can be extended by PolIV. Exhibits no 3'-5' exonuclease (proofreading) activity. May be involved in translesional synthesis, in conjunction with the beta clamp from PolIII.</text>
</comment>
<dbReference type="NCBIfam" id="NF002677">
    <property type="entry name" value="PRK02406.1"/>
    <property type="match status" value="1"/>
</dbReference>
<feature type="active site" evidence="15">
    <location>
        <position position="105"/>
    </location>
</feature>
<evidence type="ECO:0000256" key="6">
    <source>
        <dbReference type="ARBA" id="ARBA00022695"/>
    </source>
</evidence>
<evidence type="ECO:0000256" key="4">
    <source>
        <dbReference type="ARBA" id="ARBA00022490"/>
    </source>
</evidence>
<dbReference type="InterPro" id="IPR053848">
    <property type="entry name" value="IMS_HHH_1"/>
</dbReference>
<dbReference type="InterPro" id="IPR043128">
    <property type="entry name" value="Rev_trsase/Diguanyl_cyclase"/>
</dbReference>
<dbReference type="Proteomes" id="UP000738126">
    <property type="component" value="Unassembled WGS sequence"/>
</dbReference>
<dbReference type="Gene3D" id="3.30.70.270">
    <property type="match status" value="1"/>
</dbReference>
<dbReference type="InterPro" id="IPR022880">
    <property type="entry name" value="DNApol_IV"/>
</dbReference>
<evidence type="ECO:0000256" key="9">
    <source>
        <dbReference type="ARBA" id="ARBA00022763"/>
    </source>
</evidence>
<evidence type="ECO:0000256" key="12">
    <source>
        <dbReference type="ARBA" id="ARBA00023125"/>
    </source>
</evidence>
<dbReference type="Pfam" id="PF00817">
    <property type="entry name" value="IMS"/>
    <property type="match status" value="1"/>
</dbReference>
<evidence type="ECO:0000256" key="2">
    <source>
        <dbReference type="ARBA" id="ARBA00010945"/>
    </source>
</evidence>
<keyword evidence="13 15" id="KW-0234">DNA repair</keyword>
<dbReference type="CDD" id="cd03586">
    <property type="entry name" value="PolY_Pol_IV_kappa"/>
    <property type="match status" value="1"/>
</dbReference>
<keyword evidence="3 15" id="KW-0515">Mutator protein</keyword>
<dbReference type="PANTHER" id="PTHR11076">
    <property type="entry name" value="DNA REPAIR POLYMERASE UMUC / TRANSFERASE FAMILY MEMBER"/>
    <property type="match status" value="1"/>
</dbReference>
<keyword evidence="18" id="KW-1185">Reference proteome</keyword>
<evidence type="ECO:0000256" key="1">
    <source>
        <dbReference type="ARBA" id="ARBA00004496"/>
    </source>
</evidence>
<protein>
    <recommendedName>
        <fullName evidence="15">DNA polymerase IV</fullName>
        <shortName evidence="15">Pol IV</shortName>
        <ecNumber evidence="15">2.7.7.7</ecNumber>
    </recommendedName>
</protein>
<feature type="binding site" evidence="15">
    <location>
        <position position="104"/>
    </location>
    <ligand>
        <name>Mg(2+)</name>
        <dbReference type="ChEBI" id="CHEBI:18420"/>
    </ligand>
</feature>
<evidence type="ECO:0000256" key="3">
    <source>
        <dbReference type="ARBA" id="ARBA00022457"/>
    </source>
</evidence>
<name>A0ABS1E2I2_9GAMM</name>
<evidence type="ECO:0000256" key="14">
    <source>
        <dbReference type="ARBA" id="ARBA00049244"/>
    </source>
</evidence>
<evidence type="ECO:0000313" key="18">
    <source>
        <dbReference type="Proteomes" id="UP000738126"/>
    </source>
</evidence>
<feature type="binding site" evidence="15">
    <location>
        <position position="9"/>
    </location>
    <ligand>
        <name>Mg(2+)</name>
        <dbReference type="ChEBI" id="CHEBI:18420"/>
    </ligand>
</feature>
<keyword evidence="12 15" id="KW-0238">DNA-binding</keyword>
<dbReference type="Gene3D" id="1.10.150.20">
    <property type="entry name" value="5' to 3' exonuclease, C-terminal subdomain"/>
    <property type="match status" value="1"/>
</dbReference>
<accession>A0ABS1E2I2</accession>
<proteinExistence type="inferred from homology"/>
<keyword evidence="7 15" id="KW-0235">DNA replication</keyword>
<dbReference type="InterPro" id="IPR043502">
    <property type="entry name" value="DNA/RNA_pol_sf"/>
</dbReference>
<keyword evidence="10 15" id="KW-0460">Magnesium</keyword>
<comment type="catalytic activity">
    <reaction evidence="14 15">
        <text>DNA(n) + a 2'-deoxyribonucleoside 5'-triphosphate = DNA(n+1) + diphosphate</text>
        <dbReference type="Rhea" id="RHEA:22508"/>
        <dbReference type="Rhea" id="RHEA-COMP:17339"/>
        <dbReference type="Rhea" id="RHEA-COMP:17340"/>
        <dbReference type="ChEBI" id="CHEBI:33019"/>
        <dbReference type="ChEBI" id="CHEBI:61560"/>
        <dbReference type="ChEBI" id="CHEBI:173112"/>
        <dbReference type="EC" id="2.7.7.7"/>
    </reaction>
</comment>
<evidence type="ECO:0000256" key="10">
    <source>
        <dbReference type="ARBA" id="ARBA00022842"/>
    </source>
</evidence>
<dbReference type="EMBL" id="NRSH01000018">
    <property type="protein sequence ID" value="MBK1725985.1"/>
    <property type="molecule type" value="Genomic_DNA"/>
</dbReference>
<dbReference type="RefSeq" id="WP_200256633.1">
    <property type="nucleotide sequence ID" value="NZ_NRSH01000018.1"/>
</dbReference>
<feature type="site" description="Substrate discrimination" evidence="15">
    <location>
        <position position="14"/>
    </location>
</feature>